<dbReference type="GO" id="GO:0005576">
    <property type="term" value="C:extracellular region"/>
    <property type="evidence" value="ECO:0007669"/>
    <property type="project" value="InterPro"/>
</dbReference>
<protein>
    <recommendedName>
        <fullName evidence="3">B box-type domain-containing protein</fullName>
    </recommendedName>
</protein>
<gene>
    <name evidence="1" type="ORF">DPMN_062096</name>
</gene>
<sequence length="134" mass="15610">MAGITEETALIQCGPCLYDGNAVEPRYCCVDCLEYLCTECIRDHRRNKLLREHKLLEQDEIPHNTELFKEMNKLSYFNKHPDAEVDQYCPSHDVLICSYCLQKDHKLCAGLCNTSCDLDEESRRKKVEQNIHDL</sequence>
<reference evidence="1" key="1">
    <citation type="journal article" date="2019" name="bioRxiv">
        <title>The Genome of the Zebra Mussel, Dreissena polymorpha: A Resource for Invasive Species Research.</title>
        <authorList>
            <person name="McCartney M.A."/>
            <person name="Auch B."/>
            <person name="Kono T."/>
            <person name="Mallez S."/>
            <person name="Zhang Y."/>
            <person name="Obille A."/>
            <person name="Becker A."/>
            <person name="Abrahante J.E."/>
            <person name="Garbe J."/>
            <person name="Badalamenti J.P."/>
            <person name="Herman A."/>
            <person name="Mangelson H."/>
            <person name="Liachko I."/>
            <person name="Sullivan S."/>
            <person name="Sone E.D."/>
            <person name="Koren S."/>
            <person name="Silverstein K.A.T."/>
            <person name="Beckman K.B."/>
            <person name="Gohl D.M."/>
        </authorList>
    </citation>
    <scope>NUCLEOTIDE SEQUENCE</scope>
    <source>
        <strain evidence="1">Duluth1</strain>
        <tissue evidence="1">Whole animal</tissue>
    </source>
</reference>
<proteinExistence type="predicted"/>
<dbReference type="GO" id="GO:0005179">
    <property type="term" value="F:hormone activity"/>
    <property type="evidence" value="ECO:0007669"/>
    <property type="project" value="InterPro"/>
</dbReference>
<comment type="caution">
    <text evidence="1">The sequence shown here is derived from an EMBL/GenBank/DDBJ whole genome shotgun (WGS) entry which is preliminary data.</text>
</comment>
<reference evidence="1" key="2">
    <citation type="submission" date="2020-11" db="EMBL/GenBank/DDBJ databases">
        <authorList>
            <person name="McCartney M.A."/>
            <person name="Auch B."/>
            <person name="Kono T."/>
            <person name="Mallez S."/>
            <person name="Becker A."/>
            <person name="Gohl D.M."/>
            <person name="Silverstein K.A.T."/>
            <person name="Koren S."/>
            <person name="Bechman K.B."/>
            <person name="Herman A."/>
            <person name="Abrahante J.E."/>
            <person name="Garbe J."/>
        </authorList>
    </citation>
    <scope>NUCLEOTIDE SEQUENCE</scope>
    <source>
        <strain evidence="1">Duluth1</strain>
        <tissue evidence="1">Whole animal</tissue>
    </source>
</reference>
<dbReference type="Proteomes" id="UP000828390">
    <property type="component" value="Unassembled WGS sequence"/>
</dbReference>
<evidence type="ECO:0000313" key="2">
    <source>
        <dbReference type="Proteomes" id="UP000828390"/>
    </source>
</evidence>
<accession>A0A9D4C972</accession>
<evidence type="ECO:0008006" key="3">
    <source>
        <dbReference type="Google" id="ProtNLM"/>
    </source>
</evidence>
<dbReference type="EMBL" id="JAIWYP010000013">
    <property type="protein sequence ID" value="KAH3719264.1"/>
    <property type="molecule type" value="Genomic_DNA"/>
</dbReference>
<organism evidence="1 2">
    <name type="scientific">Dreissena polymorpha</name>
    <name type="common">Zebra mussel</name>
    <name type="synonym">Mytilus polymorpha</name>
    <dbReference type="NCBI Taxonomy" id="45954"/>
    <lineage>
        <taxon>Eukaryota</taxon>
        <taxon>Metazoa</taxon>
        <taxon>Spiralia</taxon>
        <taxon>Lophotrochozoa</taxon>
        <taxon>Mollusca</taxon>
        <taxon>Bivalvia</taxon>
        <taxon>Autobranchia</taxon>
        <taxon>Heteroconchia</taxon>
        <taxon>Euheterodonta</taxon>
        <taxon>Imparidentia</taxon>
        <taxon>Neoheterodontei</taxon>
        <taxon>Myida</taxon>
        <taxon>Dreissenoidea</taxon>
        <taxon>Dreissenidae</taxon>
        <taxon>Dreissena</taxon>
    </lineage>
</organism>
<name>A0A9D4C972_DREPO</name>
<dbReference type="PROSITE" id="PS00261">
    <property type="entry name" value="GLYCO_HORMONE_BETA_1"/>
    <property type="match status" value="1"/>
</dbReference>
<evidence type="ECO:0000313" key="1">
    <source>
        <dbReference type="EMBL" id="KAH3719264.1"/>
    </source>
</evidence>
<keyword evidence="2" id="KW-1185">Reference proteome</keyword>
<dbReference type="AlphaFoldDB" id="A0A9D4C972"/>
<dbReference type="Gene3D" id="3.30.160.60">
    <property type="entry name" value="Classic Zinc Finger"/>
    <property type="match status" value="1"/>
</dbReference>
<dbReference type="InterPro" id="IPR018245">
    <property type="entry name" value="Gonadotropin_bsu_CS"/>
</dbReference>